<comment type="caution">
    <text evidence="1">The sequence shown here is derived from an EMBL/GenBank/DDBJ whole genome shotgun (WGS) entry which is preliminary data.</text>
</comment>
<proteinExistence type="predicted"/>
<accession>A0ACA9PI06</accession>
<dbReference type="Proteomes" id="UP000789366">
    <property type="component" value="Unassembled WGS sequence"/>
</dbReference>
<evidence type="ECO:0000313" key="1">
    <source>
        <dbReference type="EMBL" id="CAG8709746.1"/>
    </source>
</evidence>
<protein>
    <submittedName>
        <fullName evidence="1">16386_t:CDS:1</fullName>
    </submittedName>
</protein>
<reference evidence="1" key="1">
    <citation type="submission" date="2021-06" db="EMBL/GenBank/DDBJ databases">
        <authorList>
            <person name="Kallberg Y."/>
            <person name="Tangrot J."/>
            <person name="Rosling A."/>
        </authorList>
    </citation>
    <scope>NUCLEOTIDE SEQUENCE</scope>
    <source>
        <strain evidence="1">28 12/20/2015</strain>
    </source>
</reference>
<name>A0ACA9PI06_9GLOM</name>
<organism evidence="1 2">
    <name type="scientific">Cetraspora pellucida</name>
    <dbReference type="NCBI Taxonomy" id="1433469"/>
    <lineage>
        <taxon>Eukaryota</taxon>
        <taxon>Fungi</taxon>
        <taxon>Fungi incertae sedis</taxon>
        <taxon>Mucoromycota</taxon>
        <taxon>Glomeromycotina</taxon>
        <taxon>Glomeromycetes</taxon>
        <taxon>Diversisporales</taxon>
        <taxon>Gigasporaceae</taxon>
        <taxon>Cetraspora</taxon>
    </lineage>
</organism>
<evidence type="ECO:0000313" key="2">
    <source>
        <dbReference type="Proteomes" id="UP000789366"/>
    </source>
</evidence>
<feature type="non-terminal residue" evidence="1">
    <location>
        <position position="233"/>
    </location>
</feature>
<sequence length="233" mass="27150">MNKQVVFPHGFPRQGEIYKVYFSKKGKEIGKIRPAMVISNNIQNEFDDQIVVAPLTSEVEEQKLIEYFGTQRIENTPLPQIITKNLNPKFKPRPYQENAFRKDKHQLLFLMATGSGKTLMMAGLILYLYQQGYRNFLFFVNSTNIIDKTRDNFLNDTSIKYLFNKSISFESKKIILQEVSNFQNTDNDNINIVFSTIQGLHSRLNTPRENSLTYEDFQDQKIVLISDEAHHIN</sequence>
<keyword evidence="2" id="KW-1185">Reference proteome</keyword>
<dbReference type="EMBL" id="CAJVPW010025683">
    <property type="protein sequence ID" value="CAG8709746.1"/>
    <property type="molecule type" value="Genomic_DNA"/>
</dbReference>
<gene>
    <name evidence="1" type="ORF">SPELUC_LOCUS11740</name>
</gene>